<evidence type="ECO:0000256" key="5">
    <source>
        <dbReference type="SAM" id="SignalP"/>
    </source>
</evidence>
<dbReference type="Ensembl" id="ENSANAT00000054683.1">
    <property type="protein sequence ID" value="ENSANAP00000036608.1"/>
    <property type="gene ID" value="ENSANAG00000035823.1"/>
</dbReference>
<evidence type="ECO:0000256" key="3">
    <source>
        <dbReference type="ARBA" id="ARBA00022729"/>
    </source>
</evidence>
<dbReference type="STRING" id="37293.ENSANAP00000036608"/>
<dbReference type="InterPro" id="IPR026288">
    <property type="entry name" value="SMR-like"/>
</dbReference>
<evidence type="ECO:0000313" key="7">
    <source>
        <dbReference type="Proteomes" id="UP000233020"/>
    </source>
</evidence>
<dbReference type="PROSITE" id="PS51257">
    <property type="entry name" value="PROKAR_LIPOPROTEIN"/>
    <property type="match status" value="1"/>
</dbReference>
<dbReference type="PANTHER" id="PTHR14179:SF8">
    <property type="entry name" value="OPIORPHIN PREPROPEPTIDE"/>
    <property type="match status" value="1"/>
</dbReference>
<evidence type="ECO:0000256" key="4">
    <source>
        <dbReference type="SAM" id="MobiDB-lite"/>
    </source>
</evidence>
<accession>A0A2K5ETX8</accession>
<sequence>MKLTFLLGLLALTSCFMPSESQRFPGRPYLSGQLPPPPPYRPRWVPPSPPPPYGSRLNSPLSLLFVRGRVPPSSFSQFSQAVILSQLFPLEPIGQPRLFPGYPNLHFPLRPYYVGPFRISKPPFPPTPFYLAIYLPISNPKPQINTTTSDTTITTNPPATTTATSNTSTKRTMTVTSSTVPISSTPEPAASTSAATPTAPTENTTQILPNPPHTVLLSATVQVTTSNQTTFSSTIPKSFWQKLFDIFG</sequence>
<dbReference type="GeneID" id="105725409"/>
<dbReference type="Proteomes" id="UP000233020">
    <property type="component" value="Unplaced"/>
</dbReference>
<proteinExistence type="predicted"/>
<name>A0A2K5ETX8_AOTNA</name>
<feature type="region of interest" description="Disordered" evidence="4">
    <location>
        <begin position="145"/>
        <end position="211"/>
    </location>
</feature>
<evidence type="ECO:0000313" key="6">
    <source>
        <dbReference type="Ensembl" id="ENSANAP00000036608.1"/>
    </source>
</evidence>
<feature type="signal peptide" evidence="5">
    <location>
        <begin position="1"/>
        <end position="21"/>
    </location>
</feature>
<keyword evidence="7" id="KW-1185">Reference proteome</keyword>
<dbReference type="GO" id="GO:0005615">
    <property type="term" value="C:extracellular space"/>
    <property type="evidence" value="ECO:0007669"/>
    <property type="project" value="TreeGrafter"/>
</dbReference>
<dbReference type="AlphaFoldDB" id="A0A2K5ETX8"/>
<dbReference type="OMA" id="NPKPQIN"/>
<organism evidence="6 7">
    <name type="scientific">Aotus nancymaae</name>
    <name type="common">Ma's night monkey</name>
    <dbReference type="NCBI Taxonomy" id="37293"/>
    <lineage>
        <taxon>Eukaryota</taxon>
        <taxon>Metazoa</taxon>
        <taxon>Chordata</taxon>
        <taxon>Craniata</taxon>
        <taxon>Vertebrata</taxon>
        <taxon>Euteleostomi</taxon>
        <taxon>Mammalia</taxon>
        <taxon>Eutheria</taxon>
        <taxon>Euarchontoglires</taxon>
        <taxon>Primates</taxon>
        <taxon>Haplorrhini</taxon>
        <taxon>Platyrrhini</taxon>
        <taxon>Aotidae</taxon>
        <taxon>Aotus</taxon>
    </lineage>
</organism>
<dbReference type="OrthoDB" id="9539608at2759"/>
<protein>
    <submittedName>
        <fullName evidence="6">Opiorphin prepropeptide</fullName>
    </submittedName>
</protein>
<dbReference type="GO" id="GO:0004866">
    <property type="term" value="F:endopeptidase inhibitor activity"/>
    <property type="evidence" value="ECO:0007669"/>
    <property type="project" value="Ensembl"/>
</dbReference>
<dbReference type="GO" id="GO:0051930">
    <property type="term" value="P:regulation of sensory perception of pain"/>
    <property type="evidence" value="ECO:0007669"/>
    <property type="project" value="Ensembl"/>
</dbReference>
<dbReference type="RefSeq" id="XP_012319867.1">
    <property type="nucleotide sequence ID" value="XM_012464444.2"/>
</dbReference>
<evidence type="ECO:0000256" key="1">
    <source>
        <dbReference type="ARBA" id="ARBA00004613"/>
    </source>
</evidence>
<comment type="subcellular location">
    <subcellularLocation>
        <location evidence="1">Secreted</location>
    </subcellularLocation>
</comment>
<dbReference type="KEGG" id="anan:105725409"/>
<keyword evidence="2" id="KW-0964">Secreted</keyword>
<reference evidence="6" key="2">
    <citation type="submission" date="2025-09" db="UniProtKB">
        <authorList>
            <consortium name="Ensembl"/>
        </authorList>
    </citation>
    <scope>IDENTIFICATION</scope>
</reference>
<dbReference type="CTD" id="58503"/>
<feature type="compositionally biased region" description="Low complexity" evidence="4">
    <location>
        <begin position="146"/>
        <end position="205"/>
    </location>
</feature>
<evidence type="ECO:0000256" key="2">
    <source>
        <dbReference type="ARBA" id="ARBA00022525"/>
    </source>
</evidence>
<dbReference type="GeneTree" id="ENSGT00730000111944"/>
<keyword evidence="3 5" id="KW-0732">Signal</keyword>
<gene>
    <name evidence="6" type="primary">OPRPN</name>
</gene>
<reference evidence="6" key="1">
    <citation type="submission" date="2025-08" db="UniProtKB">
        <authorList>
            <consortium name="Ensembl"/>
        </authorList>
    </citation>
    <scope>IDENTIFICATION</scope>
</reference>
<feature type="chain" id="PRO_5014449659" evidence="5">
    <location>
        <begin position="22"/>
        <end position="248"/>
    </location>
</feature>
<dbReference type="PANTHER" id="PTHR14179">
    <property type="entry name" value="SMR1-RELATED"/>
    <property type="match status" value="1"/>
</dbReference>
<dbReference type="Pfam" id="PF15621">
    <property type="entry name" value="PROL5-SMR"/>
    <property type="match status" value="1"/>
</dbReference>